<evidence type="ECO:0000313" key="25">
    <source>
        <dbReference type="Proteomes" id="UP000233160"/>
    </source>
</evidence>
<evidence type="ECO:0000256" key="2">
    <source>
        <dbReference type="ARBA" id="ARBA00004141"/>
    </source>
</evidence>
<feature type="region of interest" description="Disordered" evidence="21">
    <location>
        <begin position="663"/>
        <end position="683"/>
    </location>
</feature>
<dbReference type="PANTHER" id="PTHR45638">
    <property type="entry name" value="CYCLIC NUCLEOTIDE-GATED CATION CHANNEL SUBUNIT A"/>
    <property type="match status" value="1"/>
</dbReference>
<dbReference type="SUPFAM" id="SSF81324">
    <property type="entry name" value="Voltage-gated potassium channels"/>
    <property type="match status" value="1"/>
</dbReference>
<dbReference type="SUPFAM" id="SSF51206">
    <property type="entry name" value="cAMP-binding domain-like"/>
    <property type="match status" value="1"/>
</dbReference>
<reference evidence="24" key="1">
    <citation type="submission" date="2025-08" db="UniProtKB">
        <authorList>
            <consortium name="Ensembl"/>
        </authorList>
    </citation>
    <scope>IDENTIFICATION</scope>
</reference>
<dbReference type="InterPro" id="IPR000595">
    <property type="entry name" value="cNMP-bd_dom"/>
</dbReference>
<dbReference type="GO" id="GO:0044877">
    <property type="term" value="F:protein-containing complex binding"/>
    <property type="evidence" value="ECO:0007669"/>
    <property type="project" value="TreeGrafter"/>
</dbReference>
<dbReference type="SMART" id="SM00100">
    <property type="entry name" value="cNMP"/>
    <property type="match status" value="1"/>
</dbReference>
<keyword evidence="13" id="KW-1071">Ligand-gated ion channel</keyword>
<keyword evidence="5" id="KW-0106">Calcium</keyword>
<keyword evidence="5" id="KW-0109">Calcium transport</keyword>
<keyword evidence="3" id="KW-0813">Transport</keyword>
<evidence type="ECO:0000256" key="18">
    <source>
        <dbReference type="ARBA" id="ARBA00044657"/>
    </source>
</evidence>
<evidence type="ECO:0000256" key="16">
    <source>
        <dbReference type="ARBA" id="ARBA00036239"/>
    </source>
</evidence>
<dbReference type="PANTHER" id="PTHR45638:SF6">
    <property type="entry name" value="CYCLIC NUCLEOTIDE-GATED CATION CHANNEL ALPHA-3"/>
    <property type="match status" value="1"/>
</dbReference>
<evidence type="ECO:0000256" key="1">
    <source>
        <dbReference type="ARBA" id="ARBA00000309"/>
    </source>
</evidence>
<dbReference type="GO" id="GO:0017071">
    <property type="term" value="C:intracellular cyclic nucleotide activated cation channel complex"/>
    <property type="evidence" value="ECO:0007669"/>
    <property type="project" value="TreeGrafter"/>
</dbReference>
<dbReference type="FunFam" id="1.20.5.300:FF:000002">
    <property type="entry name" value="Cyclic nucleotide-gated channel alpha 3"/>
    <property type="match status" value="1"/>
</dbReference>
<dbReference type="PROSITE" id="PS00889">
    <property type="entry name" value="CNMP_BINDING_2"/>
    <property type="match status" value="1"/>
</dbReference>
<comment type="catalytic activity">
    <reaction evidence="19">
        <text>Cs(+)(in) = Cs(+)(out)</text>
        <dbReference type="Rhea" id="RHEA:78555"/>
        <dbReference type="ChEBI" id="CHEBI:49547"/>
    </reaction>
</comment>
<evidence type="ECO:0000256" key="8">
    <source>
        <dbReference type="ARBA" id="ARBA00022692"/>
    </source>
</evidence>
<evidence type="ECO:0000256" key="10">
    <source>
        <dbReference type="ARBA" id="ARBA00022992"/>
    </source>
</evidence>
<evidence type="ECO:0000256" key="9">
    <source>
        <dbReference type="ARBA" id="ARBA00022989"/>
    </source>
</evidence>
<keyword evidence="11" id="KW-0406">Ion transport</keyword>
<dbReference type="Gene3D" id="1.10.287.630">
    <property type="entry name" value="Helix hairpin bin"/>
    <property type="match status" value="1"/>
</dbReference>
<evidence type="ECO:0000256" key="3">
    <source>
        <dbReference type="ARBA" id="ARBA00022448"/>
    </source>
</evidence>
<evidence type="ECO:0000256" key="17">
    <source>
        <dbReference type="ARBA" id="ARBA00044635"/>
    </source>
</evidence>
<feature type="domain" description="Cyclic nucleotide-binding" evidence="23">
    <location>
        <begin position="471"/>
        <end position="585"/>
    </location>
</feature>
<dbReference type="PROSITE" id="PS50042">
    <property type="entry name" value="CNMP_BINDING_3"/>
    <property type="match status" value="1"/>
</dbReference>
<dbReference type="InterPro" id="IPR032406">
    <property type="entry name" value="CLZ_dom"/>
</dbReference>
<dbReference type="GO" id="GO:0030553">
    <property type="term" value="F:cGMP binding"/>
    <property type="evidence" value="ECO:0007669"/>
    <property type="project" value="UniProtKB-KW"/>
</dbReference>
<evidence type="ECO:0000256" key="19">
    <source>
        <dbReference type="ARBA" id="ARBA00044691"/>
    </source>
</evidence>
<feature type="region of interest" description="Disordered" evidence="21">
    <location>
        <begin position="1"/>
        <end position="21"/>
    </location>
</feature>
<organism evidence="24 25">
    <name type="scientific">Propithecus coquereli</name>
    <name type="common">Coquerel's sifaka</name>
    <name type="synonym">Propithecus verreauxi coquereli</name>
    <dbReference type="NCBI Taxonomy" id="379532"/>
    <lineage>
        <taxon>Eukaryota</taxon>
        <taxon>Metazoa</taxon>
        <taxon>Chordata</taxon>
        <taxon>Craniata</taxon>
        <taxon>Vertebrata</taxon>
        <taxon>Euteleostomi</taxon>
        <taxon>Mammalia</taxon>
        <taxon>Eutheria</taxon>
        <taxon>Euarchontoglires</taxon>
        <taxon>Primates</taxon>
        <taxon>Strepsirrhini</taxon>
        <taxon>Lemuriformes</taxon>
        <taxon>Indriidae</taxon>
        <taxon>Propithecus</taxon>
    </lineage>
</organism>
<feature type="coiled-coil region" evidence="20">
    <location>
        <begin position="619"/>
        <end position="657"/>
    </location>
</feature>
<evidence type="ECO:0000256" key="5">
    <source>
        <dbReference type="ARBA" id="ARBA00022568"/>
    </source>
</evidence>
<dbReference type="InterPro" id="IPR018488">
    <property type="entry name" value="cNMP-bd_CS"/>
</dbReference>
<dbReference type="InterPro" id="IPR005821">
    <property type="entry name" value="Ion_trans_dom"/>
</dbReference>
<dbReference type="FunFam" id="1.10.287.630:FF:000001">
    <property type="entry name" value="Cyclic nucleotide-gated channel alpha 3"/>
    <property type="match status" value="1"/>
</dbReference>
<evidence type="ECO:0000256" key="7">
    <source>
        <dbReference type="ARBA" id="ARBA00022673"/>
    </source>
</evidence>
<evidence type="ECO:0000259" key="23">
    <source>
        <dbReference type="PROSITE" id="PS50042"/>
    </source>
</evidence>
<dbReference type="GeneTree" id="ENSGT00940000158737"/>
<dbReference type="Gene3D" id="1.20.5.300">
    <property type="match status" value="1"/>
</dbReference>
<keyword evidence="10" id="KW-0142">cGMP-binding</keyword>
<dbReference type="InterPro" id="IPR014710">
    <property type="entry name" value="RmlC-like_jellyroll"/>
</dbReference>
<keyword evidence="8 22" id="KW-0812">Transmembrane</keyword>
<dbReference type="FunFam" id="2.60.120.10:FF:000002">
    <property type="entry name" value="Cyclic nucleotide gated channel alpha 1a"/>
    <property type="match status" value="1"/>
</dbReference>
<dbReference type="InterPro" id="IPR050866">
    <property type="entry name" value="CNG_cation_channel"/>
</dbReference>
<dbReference type="Pfam" id="PF00027">
    <property type="entry name" value="cNMP_binding"/>
    <property type="match status" value="1"/>
</dbReference>
<feature type="region of interest" description="Disordered" evidence="21">
    <location>
        <begin position="101"/>
        <end position="147"/>
    </location>
</feature>
<keyword evidence="25" id="KW-1185">Reference proteome</keyword>
<dbReference type="GO" id="GO:0005222">
    <property type="term" value="F:intracellularly cAMP-activated cation channel activity"/>
    <property type="evidence" value="ECO:0007669"/>
    <property type="project" value="TreeGrafter"/>
</dbReference>
<feature type="transmembrane region" description="Helical" evidence="22">
    <location>
        <begin position="367"/>
        <end position="389"/>
    </location>
</feature>
<evidence type="ECO:0000256" key="4">
    <source>
        <dbReference type="ARBA" id="ARBA00022535"/>
    </source>
</evidence>
<dbReference type="CDD" id="cd00038">
    <property type="entry name" value="CAP_ED"/>
    <property type="match status" value="1"/>
</dbReference>
<evidence type="ECO:0000256" key="22">
    <source>
        <dbReference type="SAM" id="Phobius"/>
    </source>
</evidence>
<proteinExistence type="predicted"/>
<comment type="catalytic activity">
    <reaction evidence="17">
        <text>Li(+)(in) = Li(+)(out)</text>
        <dbReference type="Rhea" id="RHEA:78551"/>
        <dbReference type="ChEBI" id="CHEBI:49713"/>
    </reaction>
</comment>
<keyword evidence="9 22" id="KW-1133">Transmembrane helix</keyword>
<feature type="compositionally biased region" description="Low complexity" evidence="21">
    <location>
        <begin position="129"/>
        <end position="138"/>
    </location>
</feature>
<keyword evidence="20" id="KW-0175">Coiled coil</keyword>
<dbReference type="Proteomes" id="UP000233160">
    <property type="component" value="Unassembled WGS sequence"/>
</dbReference>
<evidence type="ECO:0000256" key="15">
    <source>
        <dbReference type="ARBA" id="ARBA00034430"/>
    </source>
</evidence>
<evidence type="ECO:0000256" key="11">
    <source>
        <dbReference type="ARBA" id="ARBA00023065"/>
    </source>
</evidence>
<dbReference type="GO" id="GO:0005262">
    <property type="term" value="F:calcium channel activity"/>
    <property type="evidence" value="ECO:0007669"/>
    <property type="project" value="UniProtKB-KW"/>
</dbReference>
<name>A0A2K6G267_PROCO</name>
<accession>A0A2K6G267</accession>
<keyword evidence="4" id="KW-0140">cGMP</keyword>
<evidence type="ECO:0000256" key="20">
    <source>
        <dbReference type="SAM" id="Coils"/>
    </source>
</evidence>
<comment type="catalytic activity">
    <reaction evidence="18">
        <text>Rb(+)(in) = Rb(+)(out)</text>
        <dbReference type="Rhea" id="RHEA:78547"/>
        <dbReference type="ChEBI" id="CHEBI:49847"/>
    </reaction>
</comment>
<sequence length="683" mass="77131">MDARGLAAARQSPFAGQGPARGVVRAASRGRPLGGHGALPRAAVAPAGTALAPSHRCTSGPCVRLSRLIVSLRAWAARHLHHEDQRPDSFLERFRGAELKEVSSRESNAQASMGSLEPPDRGRGAWPLAKHNANASNNSEEEKKKDPVVVDPSSNVYYRWLTVIALPVFYNWCLLVCRACFDELQSEYLVLWLVLDYSADVIYGLDVLVRARTGFLEQGLVVRDVERLWKHYTKTLHFKLDVLSLVPTDLAYLKLGMNYPELRFNRLLKISRLFEFFDRTETRTNYPNVFRIGNLVLYILIIIHWNACIYFAISKFIGFGTDSWVYPNISIPEYGRLSRKYIYSLYWSTLTLTTIGETPPPVKDEEYLFVVIDFLVGVLIFATIVGNVGSMISNMNASRAEFQAKIDSIKQYMQFRKVTKDLETRVIRWFDYLWANRKTVDEKEVLKSLPDKLKAEIAINVHLDTLKKVRIFQDCEAGLLVELVLKLRPTVFSPGDYICKKGDIGKEMYIIKEGKLAVVADDGITQFVVLSDGSYFGEISILNIKGSKSGNRRTANIRSIGYSDLFCLSKDDLMEALTEYPEAKKALEEKGRQILMKDNLIDEEVAKAGADPKDIEEKVEHLESSLDTLQTRFARLLAEYNATQMKVKQRLSQLESQVKNCRSGLLSDGEAPAEAAKTEDKQQ</sequence>
<dbReference type="Ensembl" id="ENSPCOT00000030964.1">
    <property type="protein sequence ID" value="ENSPCOP00000020311.1"/>
    <property type="gene ID" value="ENSPCOG00000022115.1"/>
</dbReference>
<evidence type="ECO:0000256" key="21">
    <source>
        <dbReference type="SAM" id="MobiDB-lite"/>
    </source>
</evidence>
<comment type="catalytic activity">
    <reaction evidence="16">
        <text>Na(+)(in) = Na(+)(out)</text>
        <dbReference type="Rhea" id="RHEA:34963"/>
        <dbReference type="ChEBI" id="CHEBI:29101"/>
    </reaction>
</comment>
<keyword evidence="7" id="KW-0107">Calcium channel</keyword>
<dbReference type="Gene3D" id="2.60.120.10">
    <property type="entry name" value="Jelly Rolls"/>
    <property type="match status" value="1"/>
</dbReference>
<dbReference type="Pfam" id="PF16526">
    <property type="entry name" value="CLZ"/>
    <property type="match status" value="1"/>
</dbReference>
<dbReference type="PROSITE" id="PS00888">
    <property type="entry name" value="CNMP_BINDING_1"/>
    <property type="match status" value="1"/>
</dbReference>
<dbReference type="AlphaFoldDB" id="A0A2K6G267"/>
<comment type="subcellular location">
    <subcellularLocation>
        <location evidence="2">Membrane</location>
        <topology evidence="2">Multi-pass membrane protein</topology>
    </subcellularLocation>
</comment>
<feature type="transmembrane region" description="Helical" evidence="22">
    <location>
        <begin position="295"/>
        <end position="313"/>
    </location>
</feature>
<dbReference type="Pfam" id="PF00520">
    <property type="entry name" value="Ion_trans"/>
    <property type="match status" value="1"/>
</dbReference>
<evidence type="ECO:0000256" key="6">
    <source>
        <dbReference type="ARBA" id="ARBA00022606"/>
    </source>
</evidence>
<dbReference type="Gene3D" id="1.10.287.70">
    <property type="match status" value="1"/>
</dbReference>
<protein>
    <submittedName>
        <fullName evidence="24">Cyclic nucleotide gated channel subunit alpha 3</fullName>
    </submittedName>
</protein>
<gene>
    <name evidence="24" type="primary">CNGA3</name>
</gene>
<keyword evidence="6" id="KW-0716">Sensory transduction</keyword>
<dbReference type="InterPro" id="IPR018490">
    <property type="entry name" value="cNMP-bd_dom_sf"/>
</dbReference>
<keyword evidence="14" id="KW-0407">Ion channel</keyword>
<evidence type="ECO:0000313" key="24">
    <source>
        <dbReference type="Ensembl" id="ENSPCOP00000020311.1"/>
    </source>
</evidence>
<reference evidence="24" key="2">
    <citation type="submission" date="2025-09" db="UniProtKB">
        <authorList>
            <consortium name="Ensembl"/>
        </authorList>
    </citation>
    <scope>IDENTIFICATION</scope>
</reference>
<keyword evidence="12 22" id="KW-0472">Membrane</keyword>
<evidence type="ECO:0000256" key="12">
    <source>
        <dbReference type="ARBA" id="ARBA00023136"/>
    </source>
</evidence>
<comment type="catalytic activity">
    <reaction evidence="15">
        <text>K(+)(in) = K(+)(out)</text>
        <dbReference type="Rhea" id="RHEA:29463"/>
        <dbReference type="ChEBI" id="CHEBI:29103"/>
    </reaction>
</comment>
<dbReference type="FunFam" id="1.10.287.70:FF:000030">
    <property type="entry name" value="Cyclic nucleotide-gated channel alpha 3"/>
    <property type="match status" value="1"/>
</dbReference>
<dbReference type="GO" id="GO:0005886">
    <property type="term" value="C:plasma membrane"/>
    <property type="evidence" value="ECO:0007669"/>
    <property type="project" value="TreeGrafter"/>
</dbReference>
<evidence type="ECO:0000256" key="14">
    <source>
        <dbReference type="ARBA" id="ARBA00023303"/>
    </source>
</evidence>
<dbReference type="GO" id="GO:0005223">
    <property type="term" value="F:intracellularly cGMP-activated cation channel activity"/>
    <property type="evidence" value="ECO:0007669"/>
    <property type="project" value="TreeGrafter"/>
</dbReference>
<evidence type="ECO:0000256" key="13">
    <source>
        <dbReference type="ARBA" id="ARBA00023286"/>
    </source>
</evidence>
<comment type="catalytic activity">
    <reaction evidence="1">
        <text>NH4(+)(in) = NH4(+)(out)</text>
        <dbReference type="Rhea" id="RHEA:28747"/>
        <dbReference type="ChEBI" id="CHEBI:28938"/>
    </reaction>
</comment>
<keyword evidence="10" id="KW-0547">Nucleotide-binding</keyword>